<dbReference type="PANTHER" id="PTHR11566:SF233">
    <property type="entry name" value="CHROMOSOME UNDETERMINED SCAFFOLD_59, WHOLE GENOME SHOTGUN SEQUENCE"/>
    <property type="match status" value="1"/>
</dbReference>
<feature type="region of interest" description="Disordered" evidence="3">
    <location>
        <begin position="1"/>
        <end position="22"/>
    </location>
</feature>
<feature type="region of interest" description="Disordered" evidence="3">
    <location>
        <begin position="634"/>
        <end position="736"/>
    </location>
</feature>
<proteinExistence type="predicted"/>
<keyword evidence="2" id="KW-0342">GTP-binding</keyword>
<sequence>MEHLSGPQMASETASTASGDGSKLESQMYHQLRKLINVVAIVGVDFLPRGDGVVTRRPLELRLVHLPESEHSPEEAFAVFDSAKDKKFRNFDEVRREIERLTDEVAGKNKGIVDSPIVLTVYATRCPDLSLIDLPGITRVPLKGSDQSDDIEALTRQMALRYAADPRTIILAVLPANAGVKNRSQADIKAGKSVQRCLEEERQYFKSHGVYGHMGQQYWGIPSLVEKLTRVLFLHIKHVLPEIRKEIQTKARTVQTRIQELGEGVPLESRDRAQLLWTAITDFVEVIKSAIRGKYDKRLQKYFDQDQCLTIGSCIRHEYTSLLEEYCERNISEDITDSQIENAIRLHEGESLPGFPSPDTFEHLILPYLKKLSPPVMDCLERVAQTLESLSQRVAERVFCRFPALAERVLEISQEILLREKEATRDILQHDVDAELGYLFTNDERYLQDHGTMITQQQLTLEQLQQQQQLLQQHQQLGIGPDGRPLQQPTHAERAQQMLQQVQNQMSTLWASKDKKRPVYSEQFIQEIRRRLDAYFGLVLHNVRDTVPKKIGFFLVRQLQDKLQFELYNKLNDEQLFSSLLGEPSHIVEERRALTSQLNTLKKAAAVLQRDPQIAALNFDTIDAMFDSDLRELQRAAPKQQQQQLGVSLTSGGPQQRLPAQQQQQARQPQQQQQQQQQLMRQQPVTSRLSNGPPPPPAQVQAGAGLPPSSSMMLSSQQPPAPAALAQDGRGAPNARHLFERPVMFQTASNPLFND</sequence>
<dbReference type="SMART" id="SM00053">
    <property type="entry name" value="DYNc"/>
    <property type="match status" value="1"/>
</dbReference>
<dbReference type="PROSITE" id="PS51388">
    <property type="entry name" value="GED"/>
    <property type="match status" value="1"/>
</dbReference>
<feature type="compositionally biased region" description="Low complexity" evidence="3">
    <location>
        <begin position="699"/>
        <end position="727"/>
    </location>
</feature>
<evidence type="ECO:0000313" key="6">
    <source>
        <dbReference type="Proteomes" id="UP000030747"/>
    </source>
</evidence>
<dbReference type="RefSeq" id="XP_013231245.1">
    <property type="nucleotide sequence ID" value="XM_013375791.1"/>
</dbReference>
<dbReference type="EMBL" id="HG675163">
    <property type="protein sequence ID" value="CDJ40495.1"/>
    <property type="molecule type" value="Genomic_DNA"/>
</dbReference>
<dbReference type="InterPro" id="IPR027417">
    <property type="entry name" value="P-loop_NTPase"/>
</dbReference>
<feature type="domain" description="GED" evidence="4">
    <location>
        <begin position="525"/>
        <end position="616"/>
    </location>
</feature>
<dbReference type="PANTHER" id="PTHR11566">
    <property type="entry name" value="DYNAMIN"/>
    <property type="match status" value="1"/>
</dbReference>
<keyword evidence="1" id="KW-0547">Nucleotide-binding</keyword>
<dbReference type="GO" id="GO:0005874">
    <property type="term" value="C:microtubule"/>
    <property type="evidence" value="ECO:0007669"/>
    <property type="project" value="TreeGrafter"/>
</dbReference>
<evidence type="ECO:0000256" key="3">
    <source>
        <dbReference type="SAM" id="MobiDB-lite"/>
    </source>
</evidence>
<evidence type="ECO:0000256" key="1">
    <source>
        <dbReference type="ARBA" id="ARBA00022741"/>
    </source>
</evidence>
<evidence type="ECO:0000259" key="4">
    <source>
        <dbReference type="PROSITE" id="PS51388"/>
    </source>
</evidence>
<dbReference type="GO" id="GO:0008017">
    <property type="term" value="F:microtubule binding"/>
    <property type="evidence" value="ECO:0007669"/>
    <property type="project" value="TreeGrafter"/>
</dbReference>
<dbReference type="GO" id="GO:0005737">
    <property type="term" value="C:cytoplasm"/>
    <property type="evidence" value="ECO:0007669"/>
    <property type="project" value="TreeGrafter"/>
</dbReference>
<dbReference type="VEuPathDB" id="ToxoDB:ETH_00019655"/>
<dbReference type="Proteomes" id="UP000030747">
    <property type="component" value="Unassembled WGS sequence"/>
</dbReference>
<organism evidence="5 6">
    <name type="scientific">Eimeria tenella</name>
    <name type="common">Coccidian parasite</name>
    <dbReference type="NCBI Taxonomy" id="5802"/>
    <lineage>
        <taxon>Eukaryota</taxon>
        <taxon>Sar</taxon>
        <taxon>Alveolata</taxon>
        <taxon>Apicomplexa</taxon>
        <taxon>Conoidasida</taxon>
        <taxon>Coccidia</taxon>
        <taxon>Eucoccidiorida</taxon>
        <taxon>Eimeriorina</taxon>
        <taxon>Eimeriidae</taxon>
        <taxon>Eimeria</taxon>
    </lineage>
</organism>
<dbReference type="InterPro" id="IPR001401">
    <property type="entry name" value="Dynamin_GTPase"/>
</dbReference>
<dbReference type="InterPro" id="IPR000375">
    <property type="entry name" value="Dynamin_stalk"/>
</dbReference>
<dbReference type="Pfam" id="PF02212">
    <property type="entry name" value="GED"/>
    <property type="match status" value="1"/>
</dbReference>
<dbReference type="Pfam" id="PF01031">
    <property type="entry name" value="Dynamin_M"/>
    <property type="match status" value="1"/>
</dbReference>
<dbReference type="Gene3D" id="1.20.120.1240">
    <property type="entry name" value="Dynamin, middle domain"/>
    <property type="match status" value="2"/>
</dbReference>
<feature type="compositionally biased region" description="Low complexity" evidence="3">
    <location>
        <begin position="654"/>
        <end position="684"/>
    </location>
</feature>
<dbReference type="CDD" id="cd08771">
    <property type="entry name" value="DLP_1"/>
    <property type="match status" value="1"/>
</dbReference>
<dbReference type="GO" id="GO:0005525">
    <property type="term" value="F:GTP binding"/>
    <property type="evidence" value="ECO:0007669"/>
    <property type="project" value="InterPro"/>
</dbReference>
<dbReference type="GO" id="GO:0016020">
    <property type="term" value="C:membrane"/>
    <property type="evidence" value="ECO:0007669"/>
    <property type="project" value="TreeGrafter"/>
</dbReference>
<name>U6KYD2_EIMTE</name>
<dbReference type="Gene3D" id="3.40.50.300">
    <property type="entry name" value="P-loop containing nucleotide triphosphate hydrolases"/>
    <property type="match status" value="2"/>
</dbReference>
<evidence type="ECO:0000313" key="5">
    <source>
        <dbReference type="EMBL" id="CDJ40495.1"/>
    </source>
</evidence>
<dbReference type="PRINTS" id="PR00195">
    <property type="entry name" value="DYNAMIN"/>
</dbReference>
<dbReference type="InterPro" id="IPR020850">
    <property type="entry name" value="GED_dom"/>
</dbReference>
<dbReference type="OMA" id="MAFRYVK"/>
<dbReference type="SMART" id="SM00302">
    <property type="entry name" value="GED"/>
    <property type="match status" value="1"/>
</dbReference>
<dbReference type="AlphaFoldDB" id="U6KYD2"/>
<dbReference type="SUPFAM" id="SSF52540">
    <property type="entry name" value="P-loop containing nucleoside triphosphate hydrolases"/>
    <property type="match status" value="1"/>
</dbReference>
<feature type="compositionally biased region" description="Polar residues" evidence="3">
    <location>
        <begin position="8"/>
        <end position="22"/>
    </location>
</feature>
<gene>
    <name evidence="5" type="ORF">ETH_00019655</name>
</gene>
<reference evidence="5" key="2">
    <citation type="submission" date="2013-10" db="EMBL/GenBank/DDBJ databases">
        <authorList>
            <person name="Aslett M."/>
        </authorList>
    </citation>
    <scope>NUCLEOTIDE SEQUENCE [LARGE SCALE GENOMIC DNA]</scope>
    <source>
        <strain evidence="5">Houghton</strain>
    </source>
</reference>
<dbReference type="VEuPathDB" id="ToxoDB:ETH2_1227600"/>
<dbReference type="OrthoDB" id="5061070at2759"/>
<dbReference type="InterPro" id="IPR003130">
    <property type="entry name" value="GED"/>
</dbReference>
<dbReference type="GeneID" id="25253060"/>
<evidence type="ECO:0000256" key="2">
    <source>
        <dbReference type="ARBA" id="ARBA00023134"/>
    </source>
</evidence>
<accession>U6KYD2</accession>
<dbReference type="GO" id="GO:0003924">
    <property type="term" value="F:GTPase activity"/>
    <property type="evidence" value="ECO:0007669"/>
    <property type="project" value="InterPro"/>
</dbReference>
<dbReference type="InterPro" id="IPR022812">
    <property type="entry name" value="Dynamin"/>
</dbReference>
<keyword evidence="6" id="KW-1185">Reference proteome</keyword>
<reference evidence="5" key="1">
    <citation type="submission" date="2013-10" db="EMBL/GenBank/DDBJ databases">
        <title>Genomic analysis of the causative agents of coccidiosis in chickens.</title>
        <authorList>
            <person name="Reid A.J."/>
            <person name="Blake D."/>
            <person name="Billington K."/>
            <person name="Browne H."/>
            <person name="Dunn M."/>
            <person name="Hung S."/>
            <person name="Kawahara F."/>
            <person name="Miranda-Saavedra D."/>
            <person name="Mourier T."/>
            <person name="Nagra H."/>
            <person name="Otto T.D."/>
            <person name="Rawlings N."/>
            <person name="Sanchez A."/>
            <person name="Sanders M."/>
            <person name="Subramaniam C."/>
            <person name="Tay Y."/>
            <person name="Dear P."/>
            <person name="Doerig C."/>
            <person name="Gruber A."/>
            <person name="Parkinson J."/>
            <person name="Shirley M."/>
            <person name="Wan K.L."/>
            <person name="Berriman M."/>
            <person name="Tomley F."/>
            <person name="Pain A."/>
        </authorList>
    </citation>
    <scope>NUCLEOTIDE SEQUENCE [LARGE SCALE GENOMIC DNA]</scope>
    <source>
        <strain evidence="5">Houghton</strain>
    </source>
</reference>
<protein>
    <submittedName>
        <fullName evidence="5">Dynamin-like protein, putative</fullName>
    </submittedName>
</protein>